<protein>
    <submittedName>
        <fullName evidence="2">Retron-type reverse transcriptase</fullName>
    </submittedName>
</protein>
<evidence type="ECO:0000313" key="2">
    <source>
        <dbReference type="EMBL" id="KUK77828.1"/>
    </source>
</evidence>
<dbReference type="CDD" id="cd01646">
    <property type="entry name" value="RT_Bac_retron_I"/>
    <property type="match status" value="1"/>
</dbReference>
<keyword evidence="2" id="KW-0548">Nucleotidyltransferase</keyword>
<keyword evidence="2" id="KW-0695">RNA-directed DNA polymerase</keyword>
<name>A0A101HJ79_9BACT</name>
<dbReference type="InterPro" id="IPR000477">
    <property type="entry name" value="RT_dom"/>
</dbReference>
<dbReference type="PANTHER" id="PTHR34047">
    <property type="entry name" value="NUCLEAR INTRON MATURASE 1, MITOCHONDRIAL-RELATED"/>
    <property type="match status" value="1"/>
</dbReference>
<dbReference type="EMBL" id="LGGO01000003">
    <property type="protein sequence ID" value="KUK77828.1"/>
    <property type="molecule type" value="Genomic_DNA"/>
</dbReference>
<keyword evidence="2" id="KW-0808">Transferase</keyword>
<dbReference type="AlphaFoldDB" id="A0A101HJ79"/>
<dbReference type="InterPro" id="IPR043128">
    <property type="entry name" value="Rev_trsase/Diguanyl_cyclase"/>
</dbReference>
<organism evidence="2 3">
    <name type="scientific">candidate division WS6 bacterium 34_10</name>
    <dbReference type="NCBI Taxonomy" id="1641389"/>
    <lineage>
        <taxon>Bacteria</taxon>
        <taxon>Candidatus Dojkabacteria</taxon>
    </lineage>
</organism>
<dbReference type="InterPro" id="IPR043502">
    <property type="entry name" value="DNA/RNA_pol_sf"/>
</dbReference>
<evidence type="ECO:0000259" key="1">
    <source>
        <dbReference type="PROSITE" id="PS50878"/>
    </source>
</evidence>
<gene>
    <name evidence="2" type="ORF">XD93_0056</name>
</gene>
<evidence type="ECO:0000313" key="3">
    <source>
        <dbReference type="Proteomes" id="UP000053904"/>
    </source>
</evidence>
<dbReference type="SUPFAM" id="SSF56672">
    <property type="entry name" value="DNA/RNA polymerases"/>
    <property type="match status" value="1"/>
</dbReference>
<dbReference type="InterPro" id="IPR051083">
    <property type="entry name" value="GrpII_Intron_Splice-Mob/Def"/>
</dbReference>
<dbReference type="PANTHER" id="PTHR34047:SF8">
    <property type="entry name" value="PROTEIN YKFC"/>
    <property type="match status" value="1"/>
</dbReference>
<reference evidence="3" key="1">
    <citation type="journal article" date="2015" name="MBio">
        <title>Genome-Resolved Metagenomic Analysis Reveals Roles for Candidate Phyla and Other Microbial Community Members in Biogeochemical Transformations in Oil Reservoirs.</title>
        <authorList>
            <person name="Hu P."/>
            <person name="Tom L."/>
            <person name="Singh A."/>
            <person name="Thomas B.C."/>
            <person name="Baker B.J."/>
            <person name="Piceno Y.M."/>
            <person name="Andersen G.L."/>
            <person name="Banfield J.F."/>
        </authorList>
    </citation>
    <scope>NUCLEOTIDE SEQUENCE [LARGE SCALE GENOMIC DNA]</scope>
</reference>
<comment type="caution">
    <text evidence="2">The sequence shown here is derived from an EMBL/GenBank/DDBJ whole genome shotgun (WGS) entry which is preliminary data.</text>
</comment>
<dbReference type="PATRIC" id="fig|1641389.3.peg.824"/>
<dbReference type="Gene3D" id="3.30.70.270">
    <property type="match status" value="1"/>
</dbReference>
<sequence>MYCDFYSILRAYYSCRKGKRNSTYQLSFESLYERNLISLEKQLQEDRYKIGKSICFVITYPTVREIFAANFVDRVVHHLLINHIEEQIDKTFIYDSFACRKEHGVIAGEKRLRFFLNKVATNKTSNAYYLKLDIKSFFYSIDKELLYKILTKKINKLKYSKEKKIDLLKLSKQIIFHNPCKKYTLKGDLDLLQNLPKDKSLFTRPPNKGLPIGNLTSQFFANIYLNELDQYIKRELKVKYYLRYADDLLFLSKDLKELKNIELAVTKFLKDKLLLDIKKEKTEYGSVYQGIDFIGYIVRPSYVLTRNRTVSNIKKKLYYFNKGLLIDRSMCKEEAVAIHNPPTQKELHDICASINSAFGHLKWSNSYNLRQDLYFNHFGKLSEYLEVQGQLDSFRPRKPSS</sequence>
<dbReference type="Pfam" id="PF00078">
    <property type="entry name" value="RVT_1"/>
    <property type="match status" value="1"/>
</dbReference>
<accession>A0A101HJ79</accession>
<dbReference type="Proteomes" id="UP000053904">
    <property type="component" value="Unassembled WGS sequence"/>
</dbReference>
<dbReference type="PROSITE" id="PS50878">
    <property type="entry name" value="RT_POL"/>
    <property type="match status" value="1"/>
</dbReference>
<dbReference type="GO" id="GO:0003964">
    <property type="term" value="F:RNA-directed DNA polymerase activity"/>
    <property type="evidence" value="ECO:0007669"/>
    <property type="project" value="UniProtKB-KW"/>
</dbReference>
<proteinExistence type="predicted"/>
<feature type="domain" description="Reverse transcriptase" evidence="1">
    <location>
        <begin position="1"/>
        <end position="298"/>
    </location>
</feature>